<feature type="compositionally biased region" description="Basic residues" evidence="12">
    <location>
        <begin position="81"/>
        <end position="90"/>
    </location>
</feature>
<dbReference type="FunFam" id="3.40.50.300:FF:000332">
    <property type="entry name" value="DNA repair and recombination protein RAD54-like"/>
    <property type="match status" value="1"/>
</dbReference>
<dbReference type="GO" id="GO:0016817">
    <property type="term" value="F:hydrolase activity, acting on acid anhydrides"/>
    <property type="evidence" value="ECO:0007669"/>
    <property type="project" value="InterPro"/>
</dbReference>
<name>A0AAV3Y2K1_9GAST</name>
<dbReference type="CDD" id="cd18067">
    <property type="entry name" value="DEXHc_RAD54A"/>
    <property type="match status" value="1"/>
</dbReference>
<dbReference type="InterPro" id="IPR027417">
    <property type="entry name" value="P-loop_NTPase"/>
</dbReference>
<keyword evidence="3" id="KW-0597">Phosphoprotein</keyword>
<dbReference type="SUPFAM" id="SSF52540">
    <property type="entry name" value="P-loop containing nucleoside triphosphate hydrolases"/>
    <property type="match status" value="2"/>
</dbReference>
<dbReference type="GO" id="GO:0045003">
    <property type="term" value="P:double-strand break repair via synthesis-dependent strand annealing"/>
    <property type="evidence" value="ECO:0007669"/>
    <property type="project" value="TreeGrafter"/>
</dbReference>
<reference evidence="15 16" key="1">
    <citation type="journal article" date="2021" name="Elife">
        <title>Chloroplast acquisition without the gene transfer in kleptoplastic sea slugs, Plakobranchus ocellatus.</title>
        <authorList>
            <person name="Maeda T."/>
            <person name="Takahashi S."/>
            <person name="Yoshida T."/>
            <person name="Shimamura S."/>
            <person name="Takaki Y."/>
            <person name="Nagai Y."/>
            <person name="Toyoda A."/>
            <person name="Suzuki Y."/>
            <person name="Arimoto A."/>
            <person name="Ishii H."/>
            <person name="Satoh N."/>
            <person name="Nishiyama T."/>
            <person name="Hasebe M."/>
            <person name="Maruyama T."/>
            <person name="Minagawa J."/>
            <person name="Obokata J."/>
            <person name="Shigenobu S."/>
        </authorList>
    </citation>
    <scope>NUCLEOTIDE SEQUENCE [LARGE SCALE GENOMIC DNA]</scope>
</reference>
<feature type="domain" description="Helicase C-terminal" evidence="14">
    <location>
        <begin position="552"/>
        <end position="705"/>
    </location>
</feature>
<dbReference type="SMART" id="SM00487">
    <property type="entry name" value="DEXDc"/>
    <property type="match status" value="1"/>
</dbReference>
<dbReference type="GO" id="GO:0004386">
    <property type="term" value="F:helicase activity"/>
    <property type="evidence" value="ECO:0007669"/>
    <property type="project" value="UniProtKB-KW"/>
</dbReference>
<keyword evidence="10" id="KW-0234">DNA repair</keyword>
<evidence type="ECO:0000256" key="9">
    <source>
        <dbReference type="ARBA" id="ARBA00023125"/>
    </source>
</evidence>
<dbReference type="GO" id="GO:0007131">
    <property type="term" value="P:reciprocal meiotic recombination"/>
    <property type="evidence" value="ECO:0007669"/>
    <property type="project" value="TreeGrafter"/>
</dbReference>
<dbReference type="SMART" id="SM00490">
    <property type="entry name" value="HELICc"/>
    <property type="match status" value="1"/>
</dbReference>
<evidence type="ECO:0000259" key="13">
    <source>
        <dbReference type="PROSITE" id="PS51192"/>
    </source>
</evidence>
<feature type="domain" description="Helicase ATP-binding" evidence="13">
    <location>
        <begin position="223"/>
        <end position="398"/>
    </location>
</feature>
<dbReference type="Pfam" id="PF00271">
    <property type="entry name" value="Helicase_C"/>
    <property type="match status" value="1"/>
</dbReference>
<dbReference type="PROSITE" id="PS51194">
    <property type="entry name" value="HELICASE_CTER"/>
    <property type="match status" value="1"/>
</dbReference>
<evidence type="ECO:0000313" key="16">
    <source>
        <dbReference type="Proteomes" id="UP000735302"/>
    </source>
</evidence>
<dbReference type="GO" id="GO:0005524">
    <property type="term" value="F:ATP binding"/>
    <property type="evidence" value="ECO:0007669"/>
    <property type="project" value="UniProtKB-KW"/>
</dbReference>
<evidence type="ECO:0000256" key="3">
    <source>
        <dbReference type="ARBA" id="ARBA00022553"/>
    </source>
</evidence>
<keyword evidence="5" id="KW-0227">DNA damage</keyword>
<evidence type="ECO:0000256" key="1">
    <source>
        <dbReference type="ARBA" id="ARBA00004123"/>
    </source>
</evidence>
<dbReference type="GO" id="GO:0005634">
    <property type="term" value="C:nucleus"/>
    <property type="evidence" value="ECO:0007669"/>
    <property type="project" value="UniProtKB-SubCell"/>
</dbReference>
<keyword evidence="16" id="KW-1185">Reference proteome</keyword>
<sequence length="796" mass="90900">MVCSESVEIIRGQAQRLDLIKSFDEMKRWRVDDGDISKSRCACPRIIPKQGEQKRRSQAPSQRGLVIEKRELQHEKDGLSKKHMNKRHRPSSPYSPMQHFSPYRQPLATITPVSNDDSLSLCHEDFIKKILSRPFKVPLPNYQGGALNRALGVRRQGARQPLHDPYEEGALVLYNPPELSAHEQMKTDLEKLPVHVVVDPILSKVLRPHQREGVKFMYDCVTGNQIESNFGCIMADEMGLGKTLQCVTLVWTLLKQSPDCCPTVTKVIIVCPSSLVKNWYNELGKWLGSRIQALAIDSGTKSEIDKNLVHFMQQQGRRTQFPVLIISYETFRLHAHVLHKGEVGLVICDEGHRLKNSENQTYQALTNMNAKRRILLSGTPIQNDLLEYFSLLHFVNKGILGTAQEFKRRFETPILRGRDADATDADHQRGEEKLQELLSIVNRCIIRRTQALLTKYLPVKIEHVVCCSLSVTQRELYKKFVSSKMAQGLMSERATLSSLAAITQLKKLCNHPDLIYDKCVERAEGFEDALNYFPSDYTTKIVKPELSGKVLVLDTLLALIKMTTNDKVVLVSNYTQTLDLFEKLCRQRNYQHVRLDGTMTIKKRAKIVERFNDPSSPEFIFMLSSKAGGCGLNLIGANRLVMFDPDWNPANDEQAMARCWRDGQKKQCYIYRLIATGTIEEKIFQRQAHKKALSSCVVDKEQDVERHFSLGELRELFSLNEDTVSDTHDKFKCRRCVNNIQVKSPPEDSDCNSDLSQWNHAADKKGLADVLLKGAWDSSITFVFHHRSHEEQRKTV</sequence>
<dbReference type="Gene3D" id="1.20.120.850">
    <property type="entry name" value="SWI2/SNF2 ATPases, N-terminal domain"/>
    <property type="match status" value="1"/>
</dbReference>
<dbReference type="GO" id="GO:0015616">
    <property type="term" value="F:DNA translocase activity"/>
    <property type="evidence" value="ECO:0007669"/>
    <property type="project" value="TreeGrafter"/>
</dbReference>
<keyword evidence="7" id="KW-0347">Helicase</keyword>
<dbReference type="PANTHER" id="PTHR45629:SF7">
    <property type="entry name" value="DNA EXCISION REPAIR PROTEIN ERCC-6-RELATED"/>
    <property type="match status" value="1"/>
</dbReference>
<evidence type="ECO:0000256" key="8">
    <source>
        <dbReference type="ARBA" id="ARBA00022840"/>
    </source>
</evidence>
<dbReference type="PROSITE" id="PS51192">
    <property type="entry name" value="HELICASE_ATP_BIND_1"/>
    <property type="match status" value="1"/>
</dbReference>
<dbReference type="InterPro" id="IPR049730">
    <property type="entry name" value="SNF2/RAD54-like_C"/>
</dbReference>
<feature type="region of interest" description="Disordered" evidence="12">
    <location>
        <begin position="48"/>
        <end position="97"/>
    </location>
</feature>
<keyword evidence="6" id="KW-0378">Hydrolase</keyword>
<dbReference type="PANTHER" id="PTHR45629">
    <property type="entry name" value="SNF2/RAD54 FAMILY MEMBER"/>
    <property type="match status" value="1"/>
</dbReference>
<accession>A0AAV3Y2K1</accession>
<dbReference type="InterPro" id="IPR001650">
    <property type="entry name" value="Helicase_C-like"/>
</dbReference>
<dbReference type="InterPro" id="IPR038718">
    <property type="entry name" value="SNF2-like_sf"/>
</dbReference>
<keyword evidence="8" id="KW-0067">ATP-binding</keyword>
<evidence type="ECO:0000256" key="6">
    <source>
        <dbReference type="ARBA" id="ARBA00022801"/>
    </source>
</evidence>
<organism evidence="15 16">
    <name type="scientific">Plakobranchus ocellatus</name>
    <dbReference type="NCBI Taxonomy" id="259542"/>
    <lineage>
        <taxon>Eukaryota</taxon>
        <taxon>Metazoa</taxon>
        <taxon>Spiralia</taxon>
        <taxon>Lophotrochozoa</taxon>
        <taxon>Mollusca</taxon>
        <taxon>Gastropoda</taxon>
        <taxon>Heterobranchia</taxon>
        <taxon>Euthyneura</taxon>
        <taxon>Panpulmonata</taxon>
        <taxon>Sacoglossa</taxon>
        <taxon>Placobranchoidea</taxon>
        <taxon>Plakobranchidae</taxon>
        <taxon>Plakobranchus</taxon>
    </lineage>
</organism>
<dbReference type="AlphaFoldDB" id="A0AAV3Y2K1"/>
<dbReference type="Proteomes" id="UP000735302">
    <property type="component" value="Unassembled WGS sequence"/>
</dbReference>
<protein>
    <recommendedName>
        <fullName evidence="17">DNA repair and recombination protein RAD54-like</fullName>
    </recommendedName>
</protein>
<dbReference type="Pfam" id="PF00176">
    <property type="entry name" value="SNF2-rel_dom"/>
    <property type="match status" value="1"/>
</dbReference>
<dbReference type="FunFam" id="3.40.50.10810:FF:000169">
    <property type="entry name" value="Predicted protein"/>
    <property type="match status" value="1"/>
</dbReference>
<dbReference type="InterPro" id="IPR050496">
    <property type="entry name" value="SNF2_RAD54_helicase_repair"/>
</dbReference>
<comment type="similarity">
    <text evidence="2">Belongs to the SNF2/RAD54 helicase family.</text>
</comment>
<dbReference type="InterPro" id="IPR000330">
    <property type="entry name" value="SNF2_N"/>
</dbReference>
<evidence type="ECO:0000256" key="7">
    <source>
        <dbReference type="ARBA" id="ARBA00022806"/>
    </source>
</evidence>
<evidence type="ECO:0008006" key="17">
    <source>
        <dbReference type="Google" id="ProtNLM"/>
    </source>
</evidence>
<dbReference type="CDD" id="cd18793">
    <property type="entry name" value="SF2_C_SNF"/>
    <property type="match status" value="1"/>
</dbReference>
<comment type="caution">
    <text evidence="15">The sequence shown here is derived from an EMBL/GenBank/DDBJ whole genome shotgun (WGS) entry which is preliminary data.</text>
</comment>
<dbReference type="GO" id="GO:0003677">
    <property type="term" value="F:DNA binding"/>
    <property type="evidence" value="ECO:0007669"/>
    <property type="project" value="UniProtKB-KW"/>
</dbReference>
<dbReference type="InterPro" id="IPR014001">
    <property type="entry name" value="Helicase_ATP-bd"/>
</dbReference>
<evidence type="ECO:0000256" key="12">
    <source>
        <dbReference type="SAM" id="MobiDB-lite"/>
    </source>
</evidence>
<keyword evidence="11" id="KW-0539">Nucleus</keyword>
<comment type="subcellular location">
    <subcellularLocation>
        <location evidence="1">Nucleus</location>
    </subcellularLocation>
</comment>
<dbReference type="FunFam" id="3.40.50.10810:FF:000147">
    <property type="entry name" value="RAD54 like"/>
    <property type="match status" value="1"/>
</dbReference>
<dbReference type="EMBL" id="BLXT01000437">
    <property type="protein sequence ID" value="GFN77084.1"/>
    <property type="molecule type" value="Genomic_DNA"/>
</dbReference>
<evidence type="ECO:0000256" key="2">
    <source>
        <dbReference type="ARBA" id="ARBA00007025"/>
    </source>
</evidence>
<evidence type="ECO:0000313" key="15">
    <source>
        <dbReference type="EMBL" id="GFN77084.1"/>
    </source>
</evidence>
<dbReference type="Gene3D" id="3.40.50.10810">
    <property type="entry name" value="Tandem AAA-ATPase domain"/>
    <property type="match status" value="1"/>
</dbReference>
<keyword evidence="9" id="KW-0238">DNA-binding</keyword>
<proteinExistence type="inferred from homology"/>
<evidence type="ECO:0000256" key="11">
    <source>
        <dbReference type="ARBA" id="ARBA00023242"/>
    </source>
</evidence>
<evidence type="ECO:0000256" key="5">
    <source>
        <dbReference type="ARBA" id="ARBA00022763"/>
    </source>
</evidence>
<dbReference type="Gene3D" id="3.40.50.300">
    <property type="entry name" value="P-loop containing nucleotide triphosphate hydrolases"/>
    <property type="match status" value="1"/>
</dbReference>
<keyword evidence="4" id="KW-0547">Nucleotide-binding</keyword>
<dbReference type="Pfam" id="PF08658">
    <property type="entry name" value="Rad54_N"/>
    <property type="match status" value="1"/>
</dbReference>
<feature type="compositionally biased region" description="Basic and acidic residues" evidence="12">
    <location>
        <begin position="66"/>
        <end position="80"/>
    </location>
</feature>
<dbReference type="InterPro" id="IPR013967">
    <property type="entry name" value="Rad54_N"/>
</dbReference>
<evidence type="ECO:0000256" key="10">
    <source>
        <dbReference type="ARBA" id="ARBA00023204"/>
    </source>
</evidence>
<evidence type="ECO:0000256" key="4">
    <source>
        <dbReference type="ARBA" id="ARBA00022741"/>
    </source>
</evidence>
<gene>
    <name evidence="15" type="ORF">PoB_000359000</name>
</gene>
<evidence type="ECO:0000259" key="14">
    <source>
        <dbReference type="PROSITE" id="PS51194"/>
    </source>
</evidence>